<comment type="caution">
    <text evidence="2">The sequence shown here is derived from an EMBL/GenBank/DDBJ whole genome shotgun (WGS) entry which is preliminary data.</text>
</comment>
<reference evidence="2 3" key="1">
    <citation type="submission" date="2019-12" db="EMBL/GenBank/DDBJ databases">
        <authorList>
            <person name="Huq M.A."/>
        </authorList>
    </citation>
    <scope>NUCLEOTIDE SEQUENCE [LARGE SCALE GENOMIC DNA]</scope>
    <source>
        <strain evidence="2 3">MAH-18</strain>
    </source>
</reference>
<evidence type="ECO:0000313" key="3">
    <source>
        <dbReference type="Proteomes" id="UP000473525"/>
    </source>
</evidence>
<keyword evidence="3" id="KW-1185">Reference proteome</keyword>
<dbReference type="EMBL" id="WSEK01000005">
    <property type="protein sequence ID" value="MVQ51682.1"/>
    <property type="molecule type" value="Genomic_DNA"/>
</dbReference>
<dbReference type="Proteomes" id="UP000473525">
    <property type="component" value="Unassembled WGS sequence"/>
</dbReference>
<dbReference type="AlphaFoldDB" id="A0A6L6XY14"/>
<feature type="chain" id="PRO_5026989088" description="Glycosyl hydrolase family 98 putative carbohydrate-binding module domain-containing protein" evidence="1">
    <location>
        <begin position="28"/>
        <end position="272"/>
    </location>
</feature>
<gene>
    <name evidence="2" type="ORF">GON03_21085</name>
</gene>
<proteinExistence type="predicted"/>
<keyword evidence="1" id="KW-0732">Signal</keyword>
<organism evidence="2 3">
    <name type="scientific">Nocardioides agri</name>
    <dbReference type="NCBI Taxonomy" id="2682843"/>
    <lineage>
        <taxon>Bacteria</taxon>
        <taxon>Bacillati</taxon>
        <taxon>Actinomycetota</taxon>
        <taxon>Actinomycetes</taxon>
        <taxon>Propionibacteriales</taxon>
        <taxon>Nocardioidaceae</taxon>
        <taxon>Nocardioides</taxon>
    </lineage>
</organism>
<evidence type="ECO:0008006" key="4">
    <source>
        <dbReference type="Google" id="ProtNLM"/>
    </source>
</evidence>
<accession>A0A6L6XY14</accession>
<dbReference type="RefSeq" id="WP_157346664.1">
    <property type="nucleotide sequence ID" value="NZ_WSEK01000005.1"/>
</dbReference>
<sequence>MMLHARIAAVGLVAVLAAGLAAPTATAEPRTADRRAPFAATLAASSEQAVAGRWLVLRGTVAPATKGTTVVLQKRVRNKKWVDEARLRTTSKGTFRYRDRPHVAGVRTYRVVVPAAGGVSRGTSVPVTITVYKWQSLTKVQPRKNLNTWSESGGSINGVPYEPVIQGNPTNPTVTEGFSDWNLNRQCLSLRATVGNGDASETNAVATITLSGDATNLYTRSFGLTESEARTFDLTDVFRLTFSWTASNPAGGPTAPGGAQAMLAEPEVLCAF</sequence>
<evidence type="ECO:0000256" key="1">
    <source>
        <dbReference type="SAM" id="SignalP"/>
    </source>
</evidence>
<feature type="signal peptide" evidence="1">
    <location>
        <begin position="1"/>
        <end position="27"/>
    </location>
</feature>
<evidence type="ECO:0000313" key="2">
    <source>
        <dbReference type="EMBL" id="MVQ51682.1"/>
    </source>
</evidence>
<protein>
    <recommendedName>
        <fullName evidence="4">Glycosyl hydrolase family 98 putative carbohydrate-binding module domain-containing protein</fullName>
    </recommendedName>
</protein>
<name>A0A6L6XY14_9ACTN</name>